<evidence type="ECO:0000313" key="3">
    <source>
        <dbReference type="Proteomes" id="UP001195196"/>
    </source>
</evidence>
<dbReference type="EMBL" id="JAFFGU010000019">
    <property type="protein sequence ID" value="MBM7280380.1"/>
    <property type="molecule type" value="Genomic_DNA"/>
</dbReference>
<protein>
    <submittedName>
        <fullName evidence="2">Alpha/beta fold hydrolase</fullName>
    </submittedName>
</protein>
<keyword evidence="1 2" id="KW-0378">Hydrolase</keyword>
<name>A0AAW4GBP5_GORRU</name>
<evidence type="ECO:0000256" key="1">
    <source>
        <dbReference type="ARBA" id="ARBA00022801"/>
    </source>
</evidence>
<evidence type="ECO:0000313" key="2">
    <source>
        <dbReference type="EMBL" id="MBM7280380.1"/>
    </source>
</evidence>
<dbReference type="Gene3D" id="3.40.50.1820">
    <property type="entry name" value="alpha/beta hydrolase"/>
    <property type="match status" value="1"/>
</dbReference>
<organism evidence="2 3">
    <name type="scientific">Gordonia rubripertincta</name>
    <name type="common">Rhodococcus corallinus</name>
    <dbReference type="NCBI Taxonomy" id="36822"/>
    <lineage>
        <taxon>Bacteria</taxon>
        <taxon>Bacillati</taxon>
        <taxon>Actinomycetota</taxon>
        <taxon>Actinomycetes</taxon>
        <taxon>Mycobacteriales</taxon>
        <taxon>Gordoniaceae</taxon>
        <taxon>Gordonia</taxon>
    </lineage>
</organism>
<dbReference type="InterPro" id="IPR000675">
    <property type="entry name" value="Cutinase/axe"/>
</dbReference>
<comment type="caution">
    <text evidence="2">The sequence shown here is derived from an EMBL/GenBank/DDBJ whole genome shotgun (WGS) entry which is preliminary data.</text>
</comment>
<dbReference type="InterPro" id="IPR029058">
    <property type="entry name" value="AB_hydrolase_fold"/>
</dbReference>
<dbReference type="GO" id="GO:0016787">
    <property type="term" value="F:hydrolase activity"/>
    <property type="evidence" value="ECO:0007669"/>
    <property type="project" value="UniProtKB-KW"/>
</dbReference>
<reference evidence="2" key="1">
    <citation type="submission" date="2021-02" db="EMBL/GenBank/DDBJ databases">
        <title>Taxonomy, biology and ecology of Rhodococcus bacteria occurring in California pistachio and other woody hosts as revealed by genome sequence analyses.</title>
        <authorList>
            <person name="Riely B."/>
            <person name="Gai Y."/>
        </authorList>
    </citation>
    <scope>NUCLEOTIDE SEQUENCE</scope>
    <source>
        <strain evidence="2">BP-295</strain>
    </source>
</reference>
<gene>
    <name evidence="2" type="ORF">JTZ10_21785</name>
</gene>
<dbReference type="SMART" id="SM01110">
    <property type="entry name" value="Cutinase"/>
    <property type="match status" value="1"/>
</dbReference>
<proteinExistence type="predicted"/>
<dbReference type="AlphaFoldDB" id="A0AAW4GBP5"/>
<sequence>MISVIFADGTWSRPGARSIPGEALRQILDPKRFEFRYVRYPSAFGMATGVRDVSYAESVAVGSRAMAAAVRDTPHPAIVAGYSQGAAVAVNFARGLPKYPALDVRAVATLGDPHTPVHNGRSGIAGALTVPRKRLTVWADGDPIADLPLGSPARGVADMSRWMSAASPEAARAWAFKTAQELPTRVQRWWEPWRWPDIGRAPEDLRNYLGTAHTLDYVSHGHVRRLARMIEEVAR</sequence>
<accession>A0AAW4GBP5</accession>
<dbReference type="Proteomes" id="UP001195196">
    <property type="component" value="Unassembled WGS sequence"/>
</dbReference>
<dbReference type="Pfam" id="PF01083">
    <property type="entry name" value="Cutinase"/>
    <property type="match status" value="1"/>
</dbReference>
<dbReference type="SUPFAM" id="SSF53474">
    <property type="entry name" value="alpha/beta-Hydrolases"/>
    <property type="match status" value="1"/>
</dbReference>